<dbReference type="InterPro" id="IPR021655">
    <property type="entry name" value="Put_metal-bd"/>
</dbReference>
<comment type="caution">
    <text evidence="2">The sequence shown here is derived from an EMBL/GenBank/DDBJ whole genome shotgun (WGS) entry which is preliminary data.</text>
</comment>
<keyword evidence="3" id="KW-1185">Reference proteome</keyword>
<dbReference type="Pfam" id="PF11617">
    <property type="entry name" value="Cu-binding_MopE"/>
    <property type="match status" value="4"/>
</dbReference>
<feature type="chain" id="PRO_5035198032" evidence="1">
    <location>
        <begin position="22"/>
        <end position="648"/>
    </location>
</feature>
<dbReference type="AlphaFoldDB" id="A0A8J6Q7G6"/>
<evidence type="ECO:0000313" key="2">
    <source>
        <dbReference type="EMBL" id="MBD0834955.1"/>
    </source>
</evidence>
<accession>A0A8J6Q7G6</accession>
<dbReference type="EMBL" id="JACVXC010000002">
    <property type="protein sequence ID" value="MBD0834955.1"/>
    <property type="molecule type" value="Genomic_DNA"/>
</dbReference>
<organism evidence="2 3">
    <name type="scientific">Aestuariibaculum suncheonense</name>
    <dbReference type="NCBI Taxonomy" id="1028745"/>
    <lineage>
        <taxon>Bacteria</taxon>
        <taxon>Pseudomonadati</taxon>
        <taxon>Bacteroidota</taxon>
        <taxon>Flavobacteriia</taxon>
        <taxon>Flavobacteriales</taxon>
        <taxon>Flavobacteriaceae</taxon>
    </lineage>
</organism>
<keyword evidence="1" id="KW-0732">Signal</keyword>
<reference evidence="2" key="2">
    <citation type="submission" date="2020-09" db="EMBL/GenBank/DDBJ databases">
        <authorList>
            <person name="Wu Z."/>
        </authorList>
    </citation>
    <scope>NUCLEOTIDE SEQUENCE</scope>
    <source>
        <strain evidence="2">SC17</strain>
    </source>
</reference>
<evidence type="ECO:0000313" key="3">
    <source>
        <dbReference type="Proteomes" id="UP000602057"/>
    </source>
</evidence>
<feature type="non-terminal residue" evidence="2">
    <location>
        <position position="648"/>
    </location>
</feature>
<dbReference type="RefSeq" id="WP_188215453.1">
    <property type="nucleotide sequence ID" value="NZ_JACVXC010000002.1"/>
</dbReference>
<name>A0A8J6Q7G6_9FLAO</name>
<gene>
    <name evidence="2" type="ORF">ICJ84_05875</name>
</gene>
<evidence type="ECO:0000256" key="1">
    <source>
        <dbReference type="SAM" id="SignalP"/>
    </source>
</evidence>
<feature type="signal peptide" evidence="1">
    <location>
        <begin position="1"/>
        <end position="21"/>
    </location>
</feature>
<proteinExistence type="predicted"/>
<sequence>MRKIILSVCIFCISYALFSQCDNKTAYDGTPVPVGVDINDGEVHQIAYGIEAGEYVVINGLNSTDTYQFTSNRTDSNNPNTDYITIYGSSSQLIANQTSPITKSSIGTSSIEIHVNLNSICDSDIDFHTLTIQNITAATCNMPGAPGGVTYKSDTRIDFYWSPPELSTPLGYDWQIVLSGNDPDINVKASGSTIAPISNASSGDVLMPGALYWIYVRSSCASNEKSEWFKFPPTYTTNTVSPPENDFCEGAISIIQDINTANVNDATTISGTLAGGAGTNVNAETCSGKTGNARDDVWYSFIAQTSSVNINLSPTFDGVLTLYSGDCSSLDYLACADTPIITLADEEIVMLNSLTVGETYYVRVYSLGTTTPPNPTFNLSIWSSSVVADKDKDGYVDHPNVDCDDDDPAIYPGATEICDGKDNDCDGLVDDADPDLDTSGLSTFYVDNDGDGFGDAESSILACSAPEGYVSDNTDCDDTNITVYPGAEELCDGLDNDCDGEIDEGVKNTYYADNDGDGYGDAESGMLACSAPEGYVSDNTDCDDTNITVYPGAEELCDGLDNDCDGEIDEGVKNTYYADNDGDGYGDAGSSMPACSAPEGYVSDNTDCDDTNITVYPGAEELCDGLDNDCDGEIDEGVKNTYYADNDG</sequence>
<reference evidence="2" key="1">
    <citation type="journal article" date="2013" name="Int. J. Syst. Evol. Microbiol.">
        <title>Aestuariibaculum suncheonense gen. nov., sp. nov., a marine bacterium of the family Flavobacteriaceae isolated from a tidal flat and emended descriptions of the genera Gaetbulibacter and Tamlana.</title>
        <authorList>
            <person name="Jeong S.H."/>
            <person name="Park M.S."/>
            <person name="Jin H.M."/>
            <person name="Lee K."/>
            <person name="Park W."/>
            <person name="Jeon C.O."/>
        </authorList>
    </citation>
    <scope>NUCLEOTIDE SEQUENCE</scope>
    <source>
        <strain evidence="2">SC17</strain>
    </source>
</reference>
<dbReference type="Proteomes" id="UP000602057">
    <property type="component" value="Unassembled WGS sequence"/>
</dbReference>
<protein>
    <submittedName>
        <fullName evidence="2">Putative metal-binding motif-containing protein</fullName>
    </submittedName>
</protein>